<name>A0ABS6E5H7_9FIRM</name>
<keyword evidence="1" id="KW-0812">Transmembrane</keyword>
<dbReference type="PANTHER" id="PTHR37305:SF1">
    <property type="entry name" value="MEMBRANE PROTEIN"/>
    <property type="match status" value="1"/>
</dbReference>
<comment type="caution">
    <text evidence="2">The sequence shown here is derived from an EMBL/GenBank/DDBJ whole genome shotgun (WGS) entry which is preliminary data.</text>
</comment>
<protein>
    <submittedName>
        <fullName evidence="2">ABC transporter permease</fullName>
    </submittedName>
</protein>
<keyword evidence="1" id="KW-1133">Transmembrane helix</keyword>
<gene>
    <name evidence="2" type="ORF">KQI42_08710</name>
</gene>
<sequence length="231" mass="25662">MLKLIRLEMKKSKIRRYIKSAAFCNLGILFFMIVFVFIDKMEGASIFADYDEAFLAVDVLVRVTFTIFAAVLMSGLIINEYKNNTISILFTYPISRKKLIISKLLIVVIFTFVFIIISNIFVNSALLTLNIINNFIPGNLSMTIIKENSIKIVMNALSSSCISLIPLYFGMRKKSASTTIVSSILIALIINGNNYGFSLNSIVAIPITLAAIGVSIAYLSIKDIESKDIIS</sequence>
<dbReference type="PANTHER" id="PTHR37305">
    <property type="entry name" value="INTEGRAL MEMBRANE PROTEIN-RELATED"/>
    <property type="match status" value="1"/>
</dbReference>
<dbReference type="RefSeq" id="WP_216518879.1">
    <property type="nucleotide sequence ID" value="NZ_JAHLPM010000006.1"/>
</dbReference>
<feature type="transmembrane region" description="Helical" evidence="1">
    <location>
        <begin position="21"/>
        <end position="39"/>
    </location>
</feature>
<keyword evidence="1" id="KW-0472">Membrane</keyword>
<reference evidence="2 3" key="1">
    <citation type="submission" date="2021-06" db="EMBL/GenBank/DDBJ databases">
        <authorList>
            <person name="Sun Q."/>
            <person name="Li D."/>
        </authorList>
    </citation>
    <scope>NUCLEOTIDE SEQUENCE [LARGE SCALE GENOMIC DNA]</scope>
    <source>
        <strain evidence="2 3">MSJ-40</strain>
    </source>
</reference>
<feature type="transmembrane region" description="Helical" evidence="1">
    <location>
        <begin position="176"/>
        <end position="196"/>
    </location>
</feature>
<proteinExistence type="predicted"/>
<evidence type="ECO:0000256" key="1">
    <source>
        <dbReference type="SAM" id="Phobius"/>
    </source>
</evidence>
<feature type="transmembrane region" description="Helical" evidence="1">
    <location>
        <begin position="59"/>
        <end position="78"/>
    </location>
</feature>
<dbReference type="EMBL" id="JAHLPM010000006">
    <property type="protein sequence ID" value="MBU5438086.1"/>
    <property type="molecule type" value="Genomic_DNA"/>
</dbReference>
<feature type="transmembrane region" description="Helical" evidence="1">
    <location>
        <begin position="152"/>
        <end position="169"/>
    </location>
</feature>
<organism evidence="2 3">
    <name type="scientific">Tissierella simiarum</name>
    <dbReference type="NCBI Taxonomy" id="2841534"/>
    <lineage>
        <taxon>Bacteria</taxon>
        <taxon>Bacillati</taxon>
        <taxon>Bacillota</taxon>
        <taxon>Tissierellia</taxon>
        <taxon>Tissierellales</taxon>
        <taxon>Tissierellaceae</taxon>
        <taxon>Tissierella</taxon>
    </lineage>
</organism>
<feature type="transmembrane region" description="Helical" evidence="1">
    <location>
        <begin position="99"/>
        <end position="132"/>
    </location>
</feature>
<evidence type="ECO:0000313" key="2">
    <source>
        <dbReference type="EMBL" id="MBU5438086.1"/>
    </source>
</evidence>
<dbReference type="Pfam" id="PF12730">
    <property type="entry name" value="ABC2_membrane_4"/>
    <property type="match status" value="1"/>
</dbReference>
<keyword evidence="3" id="KW-1185">Reference proteome</keyword>
<feature type="transmembrane region" description="Helical" evidence="1">
    <location>
        <begin position="202"/>
        <end position="221"/>
    </location>
</feature>
<dbReference type="Proteomes" id="UP000749471">
    <property type="component" value="Unassembled WGS sequence"/>
</dbReference>
<accession>A0ABS6E5H7</accession>
<evidence type="ECO:0000313" key="3">
    <source>
        <dbReference type="Proteomes" id="UP000749471"/>
    </source>
</evidence>